<accession>A0A839VDI7</accession>
<protein>
    <submittedName>
        <fullName evidence="1">Uncharacterized protein</fullName>
    </submittedName>
</protein>
<name>A0A839VDI7_9GAMM</name>
<keyword evidence="2" id="KW-1185">Reference proteome</keyword>
<reference evidence="1 2" key="1">
    <citation type="submission" date="2020-08" db="EMBL/GenBank/DDBJ databases">
        <title>Genomic Encyclopedia of Type Strains, Phase III (KMG-III): the genomes of soil and plant-associated and newly described type strains.</title>
        <authorList>
            <person name="Whitman W."/>
        </authorList>
    </citation>
    <scope>NUCLEOTIDE SEQUENCE [LARGE SCALE GENOMIC DNA]</scope>
    <source>
        <strain evidence="1 2">CECT 7282</strain>
    </source>
</reference>
<organism evidence="1 2">
    <name type="scientific">Halomonas cerina</name>
    <dbReference type="NCBI Taxonomy" id="447424"/>
    <lineage>
        <taxon>Bacteria</taxon>
        <taxon>Pseudomonadati</taxon>
        <taxon>Pseudomonadota</taxon>
        <taxon>Gammaproteobacteria</taxon>
        <taxon>Oceanospirillales</taxon>
        <taxon>Halomonadaceae</taxon>
        <taxon>Halomonas</taxon>
    </lineage>
</organism>
<dbReference type="RefSeq" id="WP_281375969.1">
    <property type="nucleotide sequence ID" value="NZ_JACHXP010000007.1"/>
</dbReference>
<evidence type="ECO:0000313" key="2">
    <source>
        <dbReference type="Proteomes" id="UP000547614"/>
    </source>
</evidence>
<dbReference type="AlphaFoldDB" id="A0A839VDI7"/>
<comment type="caution">
    <text evidence="1">The sequence shown here is derived from an EMBL/GenBank/DDBJ whole genome shotgun (WGS) entry which is preliminary data.</text>
</comment>
<dbReference type="EMBL" id="JACHXP010000007">
    <property type="protein sequence ID" value="MBB3190566.1"/>
    <property type="molecule type" value="Genomic_DNA"/>
</dbReference>
<sequence length="42" mass="4805">MKLFTLDERLISPLATGSPERTGVALRVFTARLINYQILDKR</sequence>
<evidence type="ECO:0000313" key="1">
    <source>
        <dbReference type="EMBL" id="MBB3190566.1"/>
    </source>
</evidence>
<gene>
    <name evidence="1" type="ORF">FHR94_001799</name>
</gene>
<proteinExistence type="predicted"/>
<dbReference type="Proteomes" id="UP000547614">
    <property type="component" value="Unassembled WGS sequence"/>
</dbReference>